<dbReference type="Gene3D" id="3.40.50.1110">
    <property type="entry name" value="SGNH hydrolase"/>
    <property type="match status" value="1"/>
</dbReference>
<feature type="domain" description="Sialate O-acetylesterase" evidence="2">
    <location>
        <begin position="19"/>
        <end position="115"/>
    </location>
</feature>
<dbReference type="eggNOG" id="COG2755">
    <property type="taxonomic scope" value="Bacteria"/>
</dbReference>
<dbReference type="STRING" id="460265.Mnod_6654"/>
<protein>
    <recommendedName>
        <fullName evidence="2">Sialate O-acetylesterase domain-containing protein</fullName>
    </recommendedName>
</protein>
<dbReference type="KEGG" id="mno:Mnod_6654"/>
<name>B8IES7_METNO</name>
<keyword evidence="4" id="KW-1185">Reference proteome</keyword>
<dbReference type="RefSeq" id="WP_015932989.1">
    <property type="nucleotide sequence ID" value="NC_011894.1"/>
</dbReference>
<sequence>MAACLFARDLQLQHFALASMDDRKLVISNCAVGGRTIEQLSKGVSPELFNRLRVMSAAGKAAAQAANLTYGIPAVLWLQGEYNYVPDFGGSISKSSYKAKLAQLISDIKSELVPNQSKPPALIMYQTGGQYTSDAADLSIGDAQWELSQEMAGVFIATPSYPFTDKGGHLTPNGYRWMALYFRKVLHEVLTLRRILAAVEPSVHRGQGTHHPRQLPRPCAASAVPSFLGGDDACRSLDQGVHCHR</sequence>
<dbReference type="AlphaFoldDB" id="B8IES7"/>
<evidence type="ECO:0000256" key="1">
    <source>
        <dbReference type="ARBA" id="ARBA00022801"/>
    </source>
</evidence>
<evidence type="ECO:0000313" key="4">
    <source>
        <dbReference type="Proteomes" id="UP000008207"/>
    </source>
</evidence>
<organism evidence="3 4">
    <name type="scientific">Methylobacterium nodulans (strain LMG 21967 / CNCM I-2342 / ORS 2060)</name>
    <dbReference type="NCBI Taxonomy" id="460265"/>
    <lineage>
        <taxon>Bacteria</taxon>
        <taxon>Pseudomonadati</taxon>
        <taxon>Pseudomonadota</taxon>
        <taxon>Alphaproteobacteria</taxon>
        <taxon>Hyphomicrobiales</taxon>
        <taxon>Methylobacteriaceae</taxon>
        <taxon>Methylobacterium</taxon>
    </lineage>
</organism>
<dbReference type="InterPro" id="IPR005181">
    <property type="entry name" value="SASA"/>
</dbReference>
<dbReference type="Proteomes" id="UP000008207">
    <property type="component" value="Chromosome"/>
</dbReference>
<gene>
    <name evidence="3" type="ordered locus">Mnod_6654</name>
</gene>
<dbReference type="GO" id="GO:0016788">
    <property type="term" value="F:hydrolase activity, acting on ester bonds"/>
    <property type="evidence" value="ECO:0007669"/>
    <property type="project" value="UniProtKB-ARBA"/>
</dbReference>
<proteinExistence type="predicted"/>
<keyword evidence="1" id="KW-0378">Hydrolase</keyword>
<dbReference type="EMBL" id="CP001349">
    <property type="protein sequence ID" value="ACL61420.1"/>
    <property type="molecule type" value="Genomic_DNA"/>
</dbReference>
<reference evidence="3 4" key="1">
    <citation type="submission" date="2009-01" db="EMBL/GenBank/DDBJ databases">
        <title>Complete sequence of chromosome of Methylobacterium nodulans ORS 2060.</title>
        <authorList>
            <consortium name="US DOE Joint Genome Institute"/>
            <person name="Lucas S."/>
            <person name="Copeland A."/>
            <person name="Lapidus A."/>
            <person name="Glavina del Rio T."/>
            <person name="Dalin E."/>
            <person name="Tice H."/>
            <person name="Bruce D."/>
            <person name="Goodwin L."/>
            <person name="Pitluck S."/>
            <person name="Sims D."/>
            <person name="Brettin T."/>
            <person name="Detter J.C."/>
            <person name="Han C."/>
            <person name="Larimer F."/>
            <person name="Land M."/>
            <person name="Hauser L."/>
            <person name="Kyrpides N."/>
            <person name="Ivanova N."/>
            <person name="Marx C.J."/>
            <person name="Richardson P."/>
        </authorList>
    </citation>
    <scope>NUCLEOTIDE SEQUENCE [LARGE SCALE GENOMIC DNA]</scope>
    <source>
        <strain evidence="4">LMG 21967 / CNCM I-2342 / ORS 2060</strain>
    </source>
</reference>
<dbReference type="OrthoDB" id="8421934at2"/>
<evidence type="ECO:0000313" key="3">
    <source>
        <dbReference type="EMBL" id="ACL61420.1"/>
    </source>
</evidence>
<dbReference type="SUPFAM" id="SSF52266">
    <property type="entry name" value="SGNH hydrolase"/>
    <property type="match status" value="1"/>
</dbReference>
<evidence type="ECO:0000259" key="2">
    <source>
        <dbReference type="Pfam" id="PF03629"/>
    </source>
</evidence>
<dbReference type="HOGENOM" id="CLU_1132553_0_0_5"/>
<accession>B8IES7</accession>
<dbReference type="Pfam" id="PF03629">
    <property type="entry name" value="SASA"/>
    <property type="match status" value="1"/>
</dbReference>
<dbReference type="InterPro" id="IPR036514">
    <property type="entry name" value="SGNH_hydro_sf"/>
</dbReference>